<organism evidence="1 2">
    <name type="scientific">Ancylostoma ceylanicum</name>
    <dbReference type="NCBI Taxonomy" id="53326"/>
    <lineage>
        <taxon>Eukaryota</taxon>
        <taxon>Metazoa</taxon>
        <taxon>Ecdysozoa</taxon>
        <taxon>Nematoda</taxon>
        <taxon>Chromadorea</taxon>
        <taxon>Rhabditida</taxon>
        <taxon>Rhabditina</taxon>
        <taxon>Rhabditomorpha</taxon>
        <taxon>Strongyloidea</taxon>
        <taxon>Ancylostomatidae</taxon>
        <taxon>Ancylostomatinae</taxon>
        <taxon>Ancylostoma</taxon>
    </lineage>
</organism>
<proteinExistence type="predicted"/>
<comment type="caution">
    <text evidence="1">The sequence shown here is derived from an EMBL/GenBank/DDBJ whole genome shotgun (WGS) entry which is preliminary data.</text>
</comment>
<gene>
    <name evidence="1" type="primary">Acey_s0016.g2938</name>
    <name evidence="1" type="ORF">Y032_0016g2938</name>
</gene>
<keyword evidence="2" id="KW-1185">Reference proteome</keyword>
<dbReference type="OrthoDB" id="5842234at2759"/>
<dbReference type="STRING" id="53326.A0A016V513"/>
<reference evidence="2" key="1">
    <citation type="journal article" date="2015" name="Nat. Genet.">
        <title>The genome and transcriptome of the zoonotic hookworm Ancylostoma ceylanicum identify infection-specific gene families.</title>
        <authorList>
            <person name="Schwarz E.M."/>
            <person name="Hu Y."/>
            <person name="Antoshechkin I."/>
            <person name="Miller M.M."/>
            <person name="Sternberg P.W."/>
            <person name="Aroian R.V."/>
        </authorList>
    </citation>
    <scope>NUCLEOTIDE SEQUENCE</scope>
    <source>
        <strain evidence="2">HY135</strain>
    </source>
</reference>
<protein>
    <recommendedName>
        <fullName evidence="3">Endonuclease/exonuclease/phosphatase domain-containing protein</fullName>
    </recommendedName>
</protein>
<evidence type="ECO:0000313" key="2">
    <source>
        <dbReference type="Proteomes" id="UP000024635"/>
    </source>
</evidence>
<accession>A0A016V513</accession>
<evidence type="ECO:0000313" key="1">
    <source>
        <dbReference type="EMBL" id="EYC22774.1"/>
    </source>
</evidence>
<dbReference type="Proteomes" id="UP000024635">
    <property type="component" value="Unassembled WGS sequence"/>
</dbReference>
<sequence length="171" mass="19208">MESGEPVIMGQKIDGKNIGGVGFMIHPRIQPSIHSHEILSPRLAVLRLRTTKNATFTVVSCYAPNSVASKEDKDNFYTELEATVKKEKSYHKYICGDFNALVGNGSDGNWRLDRHGNEVRNDNGLRLLDLSSCNLFHGNSIFEKPQHRRWTWESPNGQTHLVTSSRNEDGA</sequence>
<dbReference type="AlphaFoldDB" id="A0A016V513"/>
<name>A0A016V513_9BILA</name>
<dbReference type="InterPro" id="IPR036691">
    <property type="entry name" value="Endo/exonu/phosph_ase_sf"/>
</dbReference>
<dbReference type="SUPFAM" id="SSF56219">
    <property type="entry name" value="DNase I-like"/>
    <property type="match status" value="1"/>
</dbReference>
<evidence type="ECO:0008006" key="3">
    <source>
        <dbReference type="Google" id="ProtNLM"/>
    </source>
</evidence>
<dbReference type="EMBL" id="JARK01001352">
    <property type="protein sequence ID" value="EYC22774.1"/>
    <property type="molecule type" value="Genomic_DNA"/>
</dbReference>
<dbReference type="Gene3D" id="3.60.10.10">
    <property type="entry name" value="Endonuclease/exonuclease/phosphatase"/>
    <property type="match status" value="1"/>
</dbReference>